<sequence length="73" mass="8158">MGYGIWDMGYGIWDTGTSSCRSCSTATPGNKSLGIVGFGIWDMGYGIWDMGYGIWDMGYGDEFLPLMFDRHPR</sequence>
<organism evidence="1 2">
    <name type="scientific">Chloebia gouldiae</name>
    <name type="common">Gouldian finch</name>
    <name type="synonym">Erythrura gouldiae</name>
    <dbReference type="NCBI Taxonomy" id="44316"/>
    <lineage>
        <taxon>Eukaryota</taxon>
        <taxon>Metazoa</taxon>
        <taxon>Chordata</taxon>
        <taxon>Craniata</taxon>
        <taxon>Vertebrata</taxon>
        <taxon>Euteleostomi</taxon>
        <taxon>Archelosauria</taxon>
        <taxon>Archosauria</taxon>
        <taxon>Dinosauria</taxon>
        <taxon>Saurischia</taxon>
        <taxon>Theropoda</taxon>
        <taxon>Coelurosauria</taxon>
        <taxon>Aves</taxon>
        <taxon>Neognathae</taxon>
        <taxon>Neoaves</taxon>
        <taxon>Telluraves</taxon>
        <taxon>Australaves</taxon>
        <taxon>Passeriformes</taxon>
        <taxon>Passeroidea</taxon>
        <taxon>Passeridae</taxon>
        <taxon>Chloebia</taxon>
    </lineage>
</organism>
<dbReference type="Proteomes" id="UP000276834">
    <property type="component" value="Unassembled WGS sequence"/>
</dbReference>
<evidence type="ECO:0000313" key="2">
    <source>
        <dbReference type="Proteomes" id="UP000276834"/>
    </source>
</evidence>
<reference evidence="1 2" key="1">
    <citation type="journal article" date="2018" name="Proc. R. Soc. B">
        <title>A non-coding region near Follistatin controls head colour polymorphism in the Gouldian finch.</title>
        <authorList>
            <person name="Toomey M.B."/>
            <person name="Marques C.I."/>
            <person name="Andrade P."/>
            <person name="Araujo P.M."/>
            <person name="Sabatino S."/>
            <person name="Gazda M.A."/>
            <person name="Afonso S."/>
            <person name="Lopes R.J."/>
            <person name="Corbo J.C."/>
            <person name="Carneiro M."/>
        </authorList>
    </citation>
    <scope>NUCLEOTIDE SEQUENCE [LARGE SCALE GENOMIC DNA]</scope>
    <source>
        <strain evidence="1">Red01</strain>
        <tissue evidence="1">Muscle</tissue>
    </source>
</reference>
<gene>
    <name evidence="1" type="ORF">DV515_00017791</name>
</gene>
<name>A0A3L8Q9M1_CHLGU</name>
<dbReference type="EMBL" id="QUSF01001721">
    <property type="protein sequence ID" value="RLV63909.1"/>
    <property type="molecule type" value="Genomic_DNA"/>
</dbReference>
<evidence type="ECO:0000313" key="1">
    <source>
        <dbReference type="EMBL" id="RLV63909.1"/>
    </source>
</evidence>
<comment type="caution">
    <text evidence="1">The sequence shown here is derived from an EMBL/GenBank/DDBJ whole genome shotgun (WGS) entry which is preliminary data.</text>
</comment>
<proteinExistence type="predicted"/>
<protein>
    <submittedName>
        <fullName evidence="1">Uncharacterized protein</fullName>
    </submittedName>
</protein>
<accession>A0A3L8Q9M1</accession>
<dbReference type="OrthoDB" id="5981048at2759"/>
<dbReference type="AlphaFoldDB" id="A0A3L8Q9M1"/>
<dbReference type="STRING" id="44316.ENSEGOP00005020568"/>
<keyword evidence="2" id="KW-1185">Reference proteome</keyword>